<evidence type="ECO:0000313" key="1">
    <source>
        <dbReference type="EMBL" id="CAF4434753.1"/>
    </source>
</evidence>
<dbReference type="EMBL" id="CAJOAZ010030682">
    <property type="protein sequence ID" value="CAF4434753.1"/>
    <property type="molecule type" value="Genomic_DNA"/>
</dbReference>
<gene>
    <name evidence="1" type="ORF">OXD698_LOCUS53455</name>
</gene>
<protein>
    <submittedName>
        <fullName evidence="1">Uncharacterized protein</fullName>
    </submittedName>
</protein>
<dbReference type="Proteomes" id="UP000663844">
    <property type="component" value="Unassembled WGS sequence"/>
</dbReference>
<evidence type="ECO:0000313" key="2">
    <source>
        <dbReference type="Proteomes" id="UP000663844"/>
    </source>
</evidence>
<comment type="caution">
    <text evidence="1">The sequence shown here is derived from an EMBL/GenBank/DDBJ whole genome shotgun (WGS) entry which is preliminary data.</text>
</comment>
<reference evidence="1" key="1">
    <citation type="submission" date="2021-02" db="EMBL/GenBank/DDBJ databases">
        <authorList>
            <person name="Nowell W R."/>
        </authorList>
    </citation>
    <scope>NUCLEOTIDE SEQUENCE</scope>
</reference>
<organism evidence="1 2">
    <name type="scientific">Adineta steineri</name>
    <dbReference type="NCBI Taxonomy" id="433720"/>
    <lineage>
        <taxon>Eukaryota</taxon>
        <taxon>Metazoa</taxon>
        <taxon>Spiralia</taxon>
        <taxon>Gnathifera</taxon>
        <taxon>Rotifera</taxon>
        <taxon>Eurotatoria</taxon>
        <taxon>Bdelloidea</taxon>
        <taxon>Adinetida</taxon>
        <taxon>Adinetidae</taxon>
        <taxon>Adineta</taxon>
    </lineage>
</organism>
<accession>A0A820R8N3</accession>
<sequence>MALPPPLSAKDE</sequence>
<feature type="non-terminal residue" evidence="1">
    <location>
        <position position="12"/>
    </location>
</feature>
<name>A0A820R8N3_9BILA</name>
<proteinExistence type="predicted"/>